<feature type="compositionally biased region" description="Basic and acidic residues" evidence="3">
    <location>
        <begin position="115"/>
        <end position="131"/>
    </location>
</feature>
<name>A0A4Y2HWA4_ARAVE</name>
<evidence type="ECO:0000256" key="2">
    <source>
        <dbReference type="PROSITE-ProRule" id="PRU00042"/>
    </source>
</evidence>
<dbReference type="Gene3D" id="3.30.160.60">
    <property type="entry name" value="Classic Zinc Finger"/>
    <property type="match status" value="1"/>
</dbReference>
<comment type="caution">
    <text evidence="5">The sequence shown here is derived from an EMBL/GenBank/DDBJ whole genome shotgun (WGS) entry which is preliminary data.</text>
</comment>
<evidence type="ECO:0000259" key="4">
    <source>
        <dbReference type="PROSITE" id="PS50157"/>
    </source>
</evidence>
<reference evidence="5 6" key="1">
    <citation type="journal article" date="2019" name="Sci. Rep.">
        <title>Orb-weaving spider Araneus ventricosus genome elucidates the spidroin gene catalogue.</title>
        <authorList>
            <person name="Kono N."/>
            <person name="Nakamura H."/>
            <person name="Ohtoshi R."/>
            <person name="Moran D.A.P."/>
            <person name="Shinohara A."/>
            <person name="Yoshida Y."/>
            <person name="Fujiwara M."/>
            <person name="Mori M."/>
            <person name="Tomita M."/>
            <person name="Arakawa K."/>
        </authorList>
    </citation>
    <scope>NUCLEOTIDE SEQUENCE [LARGE SCALE GENOMIC DNA]</scope>
</reference>
<organism evidence="5 6">
    <name type="scientific">Araneus ventricosus</name>
    <name type="common">Orbweaver spider</name>
    <name type="synonym">Epeira ventricosa</name>
    <dbReference type="NCBI Taxonomy" id="182803"/>
    <lineage>
        <taxon>Eukaryota</taxon>
        <taxon>Metazoa</taxon>
        <taxon>Ecdysozoa</taxon>
        <taxon>Arthropoda</taxon>
        <taxon>Chelicerata</taxon>
        <taxon>Arachnida</taxon>
        <taxon>Araneae</taxon>
        <taxon>Araneomorphae</taxon>
        <taxon>Entelegynae</taxon>
        <taxon>Araneoidea</taxon>
        <taxon>Araneidae</taxon>
        <taxon>Araneus</taxon>
    </lineage>
</organism>
<feature type="region of interest" description="Disordered" evidence="3">
    <location>
        <begin position="115"/>
        <end position="161"/>
    </location>
</feature>
<dbReference type="GO" id="GO:0008270">
    <property type="term" value="F:zinc ion binding"/>
    <property type="evidence" value="ECO:0007669"/>
    <property type="project" value="UniProtKB-KW"/>
</dbReference>
<proteinExistence type="predicted"/>
<dbReference type="Gene3D" id="2.60.120.590">
    <property type="entry name" value="Alpha-ketoglutarate-dependent dioxygenase AlkB-like"/>
    <property type="match status" value="1"/>
</dbReference>
<evidence type="ECO:0000313" key="6">
    <source>
        <dbReference type="Proteomes" id="UP000499080"/>
    </source>
</evidence>
<protein>
    <recommendedName>
        <fullName evidence="4">C2H2-type domain-containing protein</fullName>
    </recommendedName>
</protein>
<dbReference type="OrthoDB" id="10004641at2759"/>
<sequence length="289" mass="32796">MARTTLSSQSVIKDYDHDQLGLYFDGRKDRTLSMEDNGRIVIIEEHLSLEMNLALSTSATCLQISGERKSLGITLGLYNCRSAGFALEDDENDAVDPVFPCRFCGEKFALPSSLKDHERLRHGNKGERRDTTPQPLPSNLQSDAFGPRGHRHDSSPQSGASNLQFFASDSIRRSGNEIYPGDTIFKDLDFVKNEHNLNIVYKQHFSKEEADQIFDELEREIEYFSSEMATVVIYSKRYSVPRKVSAYGDKTLTYTFSGNTLPTKPLIPILTKILNKKINFLKKVHLIMF</sequence>
<dbReference type="SUPFAM" id="SSF51197">
    <property type="entry name" value="Clavaminate synthase-like"/>
    <property type="match status" value="1"/>
</dbReference>
<evidence type="ECO:0000313" key="5">
    <source>
        <dbReference type="EMBL" id="GBM69573.1"/>
    </source>
</evidence>
<keyword evidence="2" id="KW-0479">Metal-binding</keyword>
<feature type="domain" description="C2H2-type" evidence="4">
    <location>
        <begin position="99"/>
        <end position="127"/>
    </location>
</feature>
<dbReference type="Proteomes" id="UP000499080">
    <property type="component" value="Unassembled WGS sequence"/>
</dbReference>
<keyword evidence="2" id="KW-0862">Zinc</keyword>
<dbReference type="PROSITE" id="PS50157">
    <property type="entry name" value="ZINC_FINGER_C2H2_2"/>
    <property type="match status" value="1"/>
</dbReference>
<evidence type="ECO:0000256" key="1">
    <source>
        <dbReference type="ARBA" id="ARBA00001954"/>
    </source>
</evidence>
<evidence type="ECO:0000256" key="3">
    <source>
        <dbReference type="SAM" id="MobiDB-lite"/>
    </source>
</evidence>
<keyword evidence="6" id="KW-1185">Reference proteome</keyword>
<comment type="cofactor">
    <cofactor evidence="1">
        <name>Fe(2+)</name>
        <dbReference type="ChEBI" id="CHEBI:29033"/>
    </cofactor>
</comment>
<accession>A0A4Y2HWA4</accession>
<dbReference type="EMBL" id="BGPR01002201">
    <property type="protein sequence ID" value="GBM69573.1"/>
    <property type="molecule type" value="Genomic_DNA"/>
</dbReference>
<dbReference type="PROSITE" id="PS00028">
    <property type="entry name" value="ZINC_FINGER_C2H2_1"/>
    <property type="match status" value="1"/>
</dbReference>
<keyword evidence="2" id="KW-0863">Zinc-finger</keyword>
<dbReference type="InterPro" id="IPR013087">
    <property type="entry name" value="Znf_C2H2_type"/>
</dbReference>
<dbReference type="InterPro" id="IPR037151">
    <property type="entry name" value="AlkB-like_sf"/>
</dbReference>
<gene>
    <name evidence="5" type="ORF">AVEN_219202_1</name>
</gene>
<dbReference type="AlphaFoldDB" id="A0A4Y2HWA4"/>